<dbReference type="InterPro" id="IPR010016">
    <property type="entry name" value="PxpB"/>
</dbReference>
<dbReference type="SUPFAM" id="SSF160467">
    <property type="entry name" value="PH0987 N-terminal domain-like"/>
    <property type="match status" value="1"/>
</dbReference>
<feature type="domain" description="Carboxyltransferase" evidence="4">
    <location>
        <begin position="9"/>
        <end position="223"/>
    </location>
</feature>
<proteinExistence type="predicted"/>
<keyword evidence="1" id="KW-0547">Nucleotide-binding</keyword>
<reference evidence="5" key="1">
    <citation type="submission" date="2022-01" db="EMBL/GenBank/DDBJ databases">
        <authorList>
            <person name="Criscuolo A."/>
        </authorList>
    </citation>
    <scope>NUCLEOTIDE SEQUENCE</scope>
    <source>
        <strain evidence="5">CIP111893</strain>
    </source>
</reference>
<dbReference type="PANTHER" id="PTHR34698:SF2">
    <property type="entry name" value="5-OXOPROLINASE SUBUNIT B"/>
    <property type="match status" value="1"/>
</dbReference>
<evidence type="ECO:0000259" key="4">
    <source>
        <dbReference type="SMART" id="SM00796"/>
    </source>
</evidence>
<dbReference type="GO" id="GO:0017168">
    <property type="term" value="F:5-oxoprolinase (ATP-hydrolyzing) activity"/>
    <property type="evidence" value="ECO:0007669"/>
    <property type="project" value="UniProtKB-EC"/>
</dbReference>
<dbReference type="InterPro" id="IPR003833">
    <property type="entry name" value="CT_C_D"/>
</dbReference>
<dbReference type="PANTHER" id="PTHR34698">
    <property type="entry name" value="5-OXOPROLINASE SUBUNIT B"/>
    <property type="match status" value="1"/>
</dbReference>
<organism evidence="5 6">
    <name type="scientific">Paenibacillus plantiphilus</name>
    <dbReference type="NCBI Taxonomy" id="2905650"/>
    <lineage>
        <taxon>Bacteria</taxon>
        <taxon>Bacillati</taxon>
        <taxon>Bacillota</taxon>
        <taxon>Bacilli</taxon>
        <taxon>Bacillales</taxon>
        <taxon>Paenibacillaceae</taxon>
        <taxon>Paenibacillus</taxon>
    </lineage>
</organism>
<sequence length="246" mass="27057">MSHSERTDMRLEPLGDRALVARWTGDSESCNPVLMAAIASKLRAGGREWMIDVVSAFDTVTIVYDPVLLADMMTEAERAASTPYAQAFAYIQQLLKRTDEQLDRMAKVVDIPICYGGEYGPDLQEAAGRAGMSAAQFTERHASARYRVAMIGFMPGFPYLTGLPRELQQPRKSSPRSRVPAGSVGIAGMQTGIYPFSSPGGWQLIGRSPVVLFDVRQEEPSLLQAGDEVRFIPIDKKQLEAWGGQQ</sequence>
<evidence type="ECO:0000313" key="5">
    <source>
        <dbReference type="EMBL" id="CAH1211754.1"/>
    </source>
</evidence>
<gene>
    <name evidence="5" type="primary">pxpB</name>
    <name evidence="5" type="ORF">PAECIP111893_03469</name>
</gene>
<keyword evidence="6" id="KW-1185">Reference proteome</keyword>
<protein>
    <submittedName>
        <fullName evidence="5">5-oxoprolinase subunit B</fullName>
        <ecNumber evidence="5">3.5.2.9</ecNumber>
    </submittedName>
</protein>
<dbReference type="EC" id="3.5.2.9" evidence="5"/>
<evidence type="ECO:0000313" key="6">
    <source>
        <dbReference type="Proteomes" id="UP000838686"/>
    </source>
</evidence>
<name>A0ABN8GLG3_9BACL</name>
<comment type="caution">
    <text evidence="5">The sequence shown here is derived from an EMBL/GenBank/DDBJ whole genome shotgun (WGS) entry which is preliminary data.</text>
</comment>
<keyword evidence="2 5" id="KW-0378">Hydrolase</keyword>
<evidence type="ECO:0000256" key="3">
    <source>
        <dbReference type="ARBA" id="ARBA00022840"/>
    </source>
</evidence>
<dbReference type="Pfam" id="PF02682">
    <property type="entry name" value="CT_C_D"/>
    <property type="match status" value="1"/>
</dbReference>
<dbReference type="SUPFAM" id="SSF50891">
    <property type="entry name" value="Cyclophilin-like"/>
    <property type="match status" value="1"/>
</dbReference>
<dbReference type="NCBIfam" id="TIGR00370">
    <property type="entry name" value="5-oxoprolinase subunit PxpB"/>
    <property type="match status" value="1"/>
</dbReference>
<dbReference type="Proteomes" id="UP000838686">
    <property type="component" value="Unassembled WGS sequence"/>
</dbReference>
<dbReference type="InterPro" id="IPR029000">
    <property type="entry name" value="Cyclophilin-like_dom_sf"/>
</dbReference>
<dbReference type="EMBL" id="CAKMMF010000019">
    <property type="protein sequence ID" value="CAH1211754.1"/>
    <property type="molecule type" value="Genomic_DNA"/>
</dbReference>
<dbReference type="Gene3D" id="3.30.1360.40">
    <property type="match status" value="1"/>
</dbReference>
<dbReference type="Gene3D" id="2.40.100.10">
    <property type="entry name" value="Cyclophilin-like"/>
    <property type="match status" value="1"/>
</dbReference>
<evidence type="ECO:0000256" key="1">
    <source>
        <dbReference type="ARBA" id="ARBA00022741"/>
    </source>
</evidence>
<accession>A0ABN8GLG3</accession>
<keyword evidence="3" id="KW-0067">ATP-binding</keyword>
<evidence type="ECO:0000256" key="2">
    <source>
        <dbReference type="ARBA" id="ARBA00022801"/>
    </source>
</evidence>
<dbReference type="SMART" id="SM00796">
    <property type="entry name" value="AHS1"/>
    <property type="match status" value="1"/>
</dbReference>
<dbReference type="RefSeq" id="WP_236343804.1">
    <property type="nucleotide sequence ID" value="NZ_CAKMMF010000019.1"/>
</dbReference>